<keyword evidence="2" id="KW-1185">Reference proteome</keyword>
<gene>
    <name evidence="1" type="ORF">AFUS01_LOCUS40773</name>
</gene>
<sequence length="54" mass="6673">FYPMVQWDKSMTNNRNSIHSLLYIGFLSPLRDSHCRRNWQWEKSHRHISSWDPI</sequence>
<dbReference type="Proteomes" id="UP000708208">
    <property type="component" value="Unassembled WGS sequence"/>
</dbReference>
<organism evidence="1 2">
    <name type="scientific">Allacma fusca</name>
    <dbReference type="NCBI Taxonomy" id="39272"/>
    <lineage>
        <taxon>Eukaryota</taxon>
        <taxon>Metazoa</taxon>
        <taxon>Ecdysozoa</taxon>
        <taxon>Arthropoda</taxon>
        <taxon>Hexapoda</taxon>
        <taxon>Collembola</taxon>
        <taxon>Symphypleona</taxon>
        <taxon>Sminthuridae</taxon>
        <taxon>Allacma</taxon>
    </lineage>
</organism>
<evidence type="ECO:0000313" key="2">
    <source>
        <dbReference type="Proteomes" id="UP000708208"/>
    </source>
</evidence>
<dbReference type="EMBL" id="CAJVCH010558485">
    <property type="protein sequence ID" value="CAG7831009.1"/>
    <property type="molecule type" value="Genomic_DNA"/>
</dbReference>
<proteinExistence type="predicted"/>
<comment type="caution">
    <text evidence="1">The sequence shown here is derived from an EMBL/GenBank/DDBJ whole genome shotgun (WGS) entry which is preliminary data.</text>
</comment>
<feature type="non-terminal residue" evidence="1">
    <location>
        <position position="1"/>
    </location>
</feature>
<dbReference type="AlphaFoldDB" id="A0A8J2LDL7"/>
<accession>A0A8J2LDL7</accession>
<name>A0A8J2LDL7_9HEXA</name>
<protein>
    <submittedName>
        <fullName evidence="1">Uncharacterized protein</fullName>
    </submittedName>
</protein>
<reference evidence="1" key="1">
    <citation type="submission" date="2021-06" db="EMBL/GenBank/DDBJ databases">
        <authorList>
            <person name="Hodson N. C."/>
            <person name="Mongue J. A."/>
            <person name="Jaron S. K."/>
        </authorList>
    </citation>
    <scope>NUCLEOTIDE SEQUENCE</scope>
</reference>
<evidence type="ECO:0000313" key="1">
    <source>
        <dbReference type="EMBL" id="CAG7831009.1"/>
    </source>
</evidence>